<dbReference type="Pfam" id="PF13360">
    <property type="entry name" value="PQQ_2"/>
    <property type="match status" value="1"/>
</dbReference>
<evidence type="ECO:0000313" key="5">
    <source>
        <dbReference type="Proteomes" id="UP001056455"/>
    </source>
</evidence>
<dbReference type="Proteomes" id="UP001056455">
    <property type="component" value="Chromosome"/>
</dbReference>
<name>A0ABY4YQ49_9MICO</name>
<protein>
    <submittedName>
        <fullName evidence="4">PQQ-binding-like beta-propeller repeat protein</fullName>
    </submittedName>
</protein>
<feature type="domain" description="Pyrrolo-quinoline quinone repeat" evidence="3">
    <location>
        <begin position="258"/>
        <end position="452"/>
    </location>
</feature>
<dbReference type="EMBL" id="CP099489">
    <property type="protein sequence ID" value="USQ78681.1"/>
    <property type="molecule type" value="Genomic_DNA"/>
</dbReference>
<organism evidence="4 5">
    <name type="scientific">Ornithinimicrobium faecis</name>
    <dbReference type="NCBI Taxonomy" id="2934158"/>
    <lineage>
        <taxon>Bacteria</taxon>
        <taxon>Bacillati</taxon>
        <taxon>Actinomycetota</taxon>
        <taxon>Actinomycetes</taxon>
        <taxon>Micrococcales</taxon>
        <taxon>Ornithinimicrobiaceae</taxon>
        <taxon>Ornithinimicrobium</taxon>
    </lineage>
</organism>
<evidence type="ECO:0000256" key="2">
    <source>
        <dbReference type="SAM" id="SignalP"/>
    </source>
</evidence>
<feature type="region of interest" description="Disordered" evidence="1">
    <location>
        <begin position="23"/>
        <end position="72"/>
    </location>
</feature>
<feature type="compositionally biased region" description="Polar residues" evidence="1">
    <location>
        <begin position="53"/>
        <end position="63"/>
    </location>
</feature>
<evidence type="ECO:0000259" key="3">
    <source>
        <dbReference type="Pfam" id="PF13360"/>
    </source>
</evidence>
<gene>
    <name evidence="4" type="ORF">NF556_13725</name>
</gene>
<accession>A0ABY4YQ49</accession>
<dbReference type="InterPro" id="IPR011047">
    <property type="entry name" value="Quinoprotein_ADH-like_sf"/>
</dbReference>
<dbReference type="InterPro" id="IPR002372">
    <property type="entry name" value="PQQ_rpt_dom"/>
</dbReference>
<evidence type="ECO:0000256" key="1">
    <source>
        <dbReference type="SAM" id="MobiDB-lite"/>
    </source>
</evidence>
<sequence>MRHSTLLTVLPCVALAITACQGGEVESSQNGTPTSLTSSGPPPPPDGEASSSTAPGDTVTSSAAPGEASAVTSEAQTLAEVLWRNADVVPASDPVSVGDALVLYTIEDQRLQITGVDPQDGAVLWSKAATASVRPRGQDLNVETVDGLVAHLAPGAAGPESVGAPSHVILRDPVTGEDVLSSRRALSHADLPSPCAHDDTLACVTVPVDEQWSVQALAPDGGFATPPADGAGVPGWTSIGPLGISRGAETGTQVGRVADGRLAWEIDTTEAFGPGQSTNTGWSFDNFADDSVLVGTIGLGISPPADGDTWDMTQSVALGLDAETGETLWRAPATSIFCDTDITGAPDDPLLACLWNEGQAEAVEGALTYQDVNIDLVRLDPLTGDRLWQVTLGATAEDGEPARPEPRLVSSTQIAVEAADGMRVIDLETGEDRPATTADRHWVEDYDVVDVETPGIGDDEVMVSGRYRLQDGAGDLADDAPWPLPATIGVELDDGSTLVVAEPDGLTAYTDPVSGG</sequence>
<dbReference type="PROSITE" id="PS51257">
    <property type="entry name" value="PROKAR_LIPOPROTEIN"/>
    <property type="match status" value="1"/>
</dbReference>
<feature type="signal peptide" evidence="2">
    <location>
        <begin position="1"/>
        <end position="22"/>
    </location>
</feature>
<dbReference type="SUPFAM" id="SSF50998">
    <property type="entry name" value="Quinoprotein alcohol dehydrogenase-like"/>
    <property type="match status" value="1"/>
</dbReference>
<evidence type="ECO:0000313" key="4">
    <source>
        <dbReference type="EMBL" id="USQ78681.1"/>
    </source>
</evidence>
<reference evidence="4" key="1">
    <citation type="submission" date="2022-06" db="EMBL/GenBank/DDBJ databases">
        <title>Ornithinimicrobium HY1793.</title>
        <authorList>
            <person name="Huang Y."/>
        </authorList>
    </citation>
    <scope>NUCLEOTIDE SEQUENCE</scope>
    <source>
        <strain evidence="4">HY1793</strain>
    </source>
</reference>
<feature type="chain" id="PRO_5047193951" evidence="2">
    <location>
        <begin position="23"/>
        <end position="516"/>
    </location>
</feature>
<keyword evidence="5" id="KW-1185">Reference proteome</keyword>
<proteinExistence type="predicted"/>
<dbReference type="RefSeq" id="WP_252591478.1">
    <property type="nucleotide sequence ID" value="NZ_CP099489.1"/>
</dbReference>
<keyword evidence="2" id="KW-0732">Signal</keyword>